<dbReference type="Pfam" id="PF13568">
    <property type="entry name" value="OMP_b-brl_2"/>
    <property type="match status" value="1"/>
</dbReference>
<keyword evidence="5" id="KW-1185">Reference proteome</keyword>
<dbReference type="InterPro" id="IPR025665">
    <property type="entry name" value="Beta-barrel_OMP_2"/>
</dbReference>
<dbReference type="AlphaFoldDB" id="A0AAD0YC41"/>
<dbReference type="SUPFAM" id="SSF56925">
    <property type="entry name" value="OMPA-like"/>
    <property type="match status" value="1"/>
</dbReference>
<feature type="domain" description="Outer membrane protein beta-barrel" evidence="1">
    <location>
        <begin position="36"/>
        <end position="216"/>
    </location>
</feature>
<dbReference type="Proteomes" id="UP000281741">
    <property type="component" value="Chromosome"/>
</dbReference>
<dbReference type="EMBL" id="CP033912">
    <property type="protein sequence ID" value="AZA97802.1"/>
    <property type="molecule type" value="Genomic_DNA"/>
</dbReference>
<proteinExistence type="predicted"/>
<evidence type="ECO:0000313" key="3">
    <source>
        <dbReference type="EMBL" id="AZA97802.1"/>
    </source>
</evidence>
<evidence type="ECO:0000313" key="5">
    <source>
        <dbReference type="Proteomes" id="UP000281741"/>
    </source>
</evidence>
<protein>
    <submittedName>
        <fullName evidence="2">PorT family protein</fullName>
    </submittedName>
</protein>
<dbReference type="InterPro" id="IPR011250">
    <property type="entry name" value="OMP/PagP_B-barrel"/>
</dbReference>
<evidence type="ECO:0000313" key="2">
    <source>
        <dbReference type="EMBL" id="AZA85629.1"/>
    </source>
</evidence>
<name>A0AAD0YC41_9FLAO</name>
<accession>A0AAD0YC41</accession>
<dbReference type="EMBL" id="CP033915">
    <property type="protein sequence ID" value="AZA85629.1"/>
    <property type="molecule type" value="Genomic_DNA"/>
</dbReference>
<dbReference type="Gene3D" id="2.40.160.20">
    <property type="match status" value="1"/>
</dbReference>
<gene>
    <name evidence="2" type="ORF">EG349_01900</name>
    <name evidence="3" type="ORF">EG353_20720</name>
</gene>
<evidence type="ECO:0000259" key="1">
    <source>
        <dbReference type="Pfam" id="PF13568"/>
    </source>
</evidence>
<dbReference type="Proteomes" id="UP000274073">
    <property type="component" value="Chromosome"/>
</dbReference>
<sequence>MKKKSIFARNYLKTINEMKKFLLLTAVAVIGMSAKAQEFRFGPKAGYSLSMLTAKGDGESYKFDSKSTFYAGVLAEYKISDKFAVQGEVLYSPLGGKQEESVSYNEMGVVVTGTQKSDWKFGTVQIPVSAKFYATENLAFGLGLNVGIVTSAKVEATATLSGSAMGQSFSETTSTTEDVKDDVNTLNLAPFIGAEYNLENGLFFDARYNLGVSNLIKNPEGNEKLTNSFFQIGVGFKFGGN</sequence>
<evidence type="ECO:0000313" key="4">
    <source>
        <dbReference type="Proteomes" id="UP000274073"/>
    </source>
</evidence>
<organism evidence="2 4">
    <name type="scientific">Chryseobacterium shandongense</name>
    <dbReference type="NCBI Taxonomy" id="1493872"/>
    <lineage>
        <taxon>Bacteria</taxon>
        <taxon>Pseudomonadati</taxon>
        <taxon>Bacteroidota</taxon>
        <taxon>Flavobacteriia</taxon>
        <taxon>Flavobacteriales</taxon>
        <taxon>Weeksellaceae</taxon>
        <taxon>Chryseobacterium group</taxon>
        <taxon>Chryseobacterium</taxon>
    </lineage>
</organism>
<reference evidence="4 5" key="1">
    <citation type="submission" date="2018-11" db="EMBL/GenBank/DDBJ databases">
        <title>Proposal to divide the Flavobacteriaceae and reorganize its genera based on Amino Acid Identity values calculated from whole genome sequences.</title>
        <authorList>
            <person name="Nicholson A.C."/>
            <person name="Gulvik C.A."/>
            <person name="Whitney A.M."/>
            <person name="Humrighouse B.W."/>
            <person name="Bell M."/>
            <person name="Holmes B."/>
            <person name="Steigerwalt A.G."/>
            <person name="Villarma A."/>
            <person name="Sheth M."/>
            <person name="Batra D."/>
            <person name="Pryor J."/>
            <person name="Bernardet J.-F."/>
            <person name="Hugo C."/>
            <person name="Kampfer P."/>
            <person name="Newman J."/>
            <person name="McQuiston J.R."/>
        </authorList>
    </citation>
    <scope>NUCLEOTIDE SEQUENCE [LARGE SCALE GENOMIC DNA]</scope>
    <source>
        <strain evidence="2 4">G0207</strain>
        <strain evidence="3 5">H5143</strain>
    </source>
</reference>